<proteinExistence type="predicted"/>
<organism evidence="1 2">
    <name type="scientific">Nocardia africana</name>
    <dbReference type="NCBI Taxonomy" id="134964"/>
    <lineage>
        <taxon>Bacteria</taxon>
        <taxon>Bacillati</taxon>
        <taxon>Actinomycetota</taxon>
        <taxon>Actinomycetes</taxon>
        <taxon>Mycobacteriales</taxon>
        <taxon>Nocardiaceae</taxon>
        <taxon>Nocardia</taxon>
    </lineage>
</organism>
<keyword evidence="2" id="KW-1185">Reference proteome</keyword>
<sequence>MFSDLAALLVVAVVLMAVYRYATGSGRRVVALFDRYRPHAPMADWSLREEACSGPRECRERCEDLAALRGRQTCVASDRSATRPPVTP</sequence>
<evidence type="ECO:0000313" key="1">
    <source>
        <dbReference type="EMBL" id="MFF0458130.1"/>
    </source>
</evidence>
<dbReference type="EMBL" id="JBIALX010000022">
    <property type="protein sequence ID" value="MFF0458130.1"/>
    <property type="molecule type" value="Genomic_DNA"/>
</dbReference>
<accession>A0ABW6NSM3</accession>
<evidence type="ECO:0000313" key="2">
    <source>
        <dbReference type="Proteomes" id="UP001601521"/>
    </source>
</evidence>
<dbReference type="Proteomes" id="UP001601521">
    <property type="component" value="Unassembled WGS sequence"/>
</dbReference>
<evidence type="ECO:0008006" key="3">
    <source>
        <dbReference type="Google" id="ProtNLM"/>
    </source>
</evidence>
<reference evidence="1 2" key="1">
    <citation type="submission" date="2024-10" db="EMBL/GenBank/DDBJ databases">
        <title>The Natural Products Discovery Center: Release of the First 8490 Sequenced Strains for Exploring Actinobacteria Biosynthetic Diversity.</title>
        <authorList>
            <person name="Kalkreuter E."/>
            <person name="Kautsar S.A."/>
            <person name="Yang D."/>
            <person name="Bader C.D."/>
            <person name="Teijaro C.N."/>
            <person name="Fluegel L."/>
            <person name="Davis C.M."/>
            <person name="Simpson J.R."/>
            <person name="Lauterbach L."/>
            <person name="Steele A.D."/>
            <person name="Gui C."/>
            <person name="Meng S."/>
            <person name="Li G."/>
            <person name="Viehrig K."/>
            <person name="Ye F."/>
            <person name="Su P."/>
            <person name="Kiefer A.F."/>
            <person name="Nichols A."/>
            <person name="Cepeda A.J."/>
            <person name="Yan W."/>
            <person name="Fan B."/>
            <person name="Jiang Y."/>
            <person name="Adhikari A."/>
            <person name="Zheng C.-J."/>
            <person name="Schuster L."/>
            <person name="Cowan T.M."/>
            <person name="Smanski M.J."/>
            <person name="Chevrette M.G."/>
            <person name="De Carvalho L.P.S."/>
            <person name="Shen B."/>
        </authorList>
    </citation>
    <scope>NUCLEOTIDE SEQUENCE [LARGE SCALE GENOMIC DNA]</scope>
    <source>
        <strain evidence="1 2">NPDC004550</strain>
    </source>
</reference>
<gene>
    <name evidence="1" type="ORF">ACFYTH_32625</name>
</gene>
<dbReference type="RefSeq" id="WP_387255590.1">
    <property type="nucleotide sequence ID" value="NZ_JBIALX010000022.1"/>
</dbReference>
<protein>
    <recommendedName>
        <fullName evidence="3">Secreted protein</fullName>
    </recommendedName>
</protein>
<name>A0ABW6NSM3_9NOCA</name>
<comment type="caution">
    <text evidence="1">The sequence shown here is derived from an EMBL/GenBank/DDBJ whole genome shotgun (WGS) entry which is preliminary data.</text>
</comment>